<protein>
    <recommendedName>
        <fullName evidence="4">Lipoprotein</fullName>
    </recommendedName>
</protein>
<dbReference type="InterPro" id="IPR054816">
    <property type="entry name" value="Lipoprotein_mollicutes-type_CS"/>
</dbReference>
<evidence type="ECO:0008006" key="4">
    <source>
        <dbReference type="Google" id="ProtNLM"/>
    </source>
</evidence>
<dbReference type="Proteomes" id="UP000254792">
    <property type="component" value="Chromosome"/>
</dbReference>
<dbReference type="NCBIfam" id="NF038029">
    <property type="entry name" value="LP_plasma"/>
    <property type="match status" value="1"/>
</dbReference>
<evidence type="ECO:0000313" key="2">
    <source>
        <dbReference type="EMBL" id="AXK51792.1"/>
    </source>
</evidence>
<feature type="signal peptide" evidence="1">
    <location>
        <begin position="1"/>
        <end position="23"/>
    </location>
</feature>
<dbReference type="KEGG" id="salx:SALLE_v1c11220"/>
<feature type="chain" id="PRO_5016774755" description="Lipoprotein" evidence="1">
    <location>
        <begin position="24"/>
        <end position="213"/>
    </location>
</feature>
<reference evidence="2 3" key="1">
    <citation type="submission" date="2018-07" db="EMBL/GenBank/DDBJ databases">
        <title>Complete genome sequence of Spiroplasma alleghenense PLHS-1 (ATCC 51752).</title>
        <authorList>
            <person name="Chou L."/>
            <person name="Lee T.-Y."/>
            <person name="Tsai Y.-M."/>
            <person name="Kuo C.-H."/>
        </authorList>
    </citation>
    <scope>NUCLEOTIDE SEQUENCE [LARGE SCALE GENOMIC DNA]</scope>
    <source>
        <strain evidence="2 3">PLHS-1</strain>
    </source>
</reference>
<dbReference type="PROSITE" id="PS51257">
    <property type="entry name" value="PROKAR_LIPOPROTEIN"/>
    <property type="match status" value="1"/>
</dbReference>
<organism evidence="2 3">
    <name type="scientific">Spiroplasma alleghenense</name>
    <dbReference type="NCBI Taxonomy" id="216931"/>
    <lineage>
        <taxon>Bacteria</taxon>
        <taxon>Bacillati</taxon>
        <taxon>Mycoplasmatota</taxon>
        <taxon>Mollicutes</taxon>
        <taxon>Entomoplasmatales</taxon>
        <taxon>Spiroplasmataceae</taxon>
        <taxon>Spiroplasma</taxon>
    </lineage>
</organism>
<keyword evidence="1" id="KW-0732">Signal</keyword>
<dbReference type="RefSeq" id="WP_115558676.1">
    <property type="nucleotide sequence ID" value="NZ_CP031376.1"/>
</dbReference>
<accession>A0A345Z5B3</accession>
<evidence type="ECO:0000313" key="3">
    <source>
        <dbReference type="Proteomes" id="UP000254792"/>
    </source>
</evidence>
<evidence type="ECO:0000256" key="1">
    <source>
        <dbReference type="SAM" id="SignalP"/>
    </source>
</evidence>
<proteinExistence type="predicted"/>
<name>A0A345Z5B3_9MOLU</name>
<keyword evidence="3" id="KW-1185">Reference proteome</keyword>
<dbReference type="EMBL" id="CP031376">
    <property type="protein sequence ID" value="AXK51792.1"/>
    <property type="molecule type" value="Genomic_DNA"/>
</dbReference>
<sequence>MKKILTFLAAMGLVSSASITTIACSGNKGNDNKPNPVVPDPETQGFDYGDIGDLFQETDLGQVVVSPELTRPGLGLDTFKKLVQKANELKIDWDLLEVTLSKNKATITVDDSQGKYSGSTVEFTYKVVVEISEAITLANFGSVTSAVAGNESVLLFNAITELEKINSLFHPDASNNGSNDFDIKDNNKTDSFILVAKETGDYIGEIKIFYQIN</sequence>
<gene>
    <name evidence="2" type="ORF">SALLE_v1c11220</name>
</gene>
<dbReference type="AlphaFoldDB" id="A0A345Z5B3"/>